<dbReference type="Gene3D" id="3.20.20.70">
    <property type="entry name" value="Aldolase class I"/>
    <property type="match status" value="1"/>
</dbReference>
<gene>
    <name evidence="1" type="ORF">A9D01_11570</name>
</gene>
<reference evidence="1 2" key="1">
    <citation type="submission" date="2017-11" db="EMBL/GenBank/DDBJ databases">
        <title>Whole genome sequencing of cultured pathogen.</title>
        <authorList>
            <person name="Hoffmann M."/>
            <person name="Sanchez M."/>
            <person name="Timme R."/>
            <person name="Nudel K."/>
            <person name="Bry L."/>
        </authorList>
    </citation>
    <scope>NUCLEOTIDE SEQUENCE [LARGE SCALE GENOMIC DNA]</scope>
    <source>
        <strain evidence="1 2">216</strain>
    </source>
</reference>
<protein>
    <submittedName>
        <fullName evidence="1">Deoxyribose-phosphate aldolase</fullName>
    </submittedName>
</protein>
<dbReference type="SUPFAM" id="SSF51569">
    <property type="entry name" value="Aldolase"/>
    <property type="match status" value="1"/>
</dbReference>
<dbReference type="InterPro" id="IPR013785">
    <property type="entry name" value="Aldolase_TIM"/>
</dbReference>
<dbReference type="RefSeq" id="WP_065422264.1">
    <property type="nucleotide sequence ID" value="NZ_CAACYF010000002.1"/>
</dbReference>
<proteinExistence type="predicted"/>
<dbReference type="Proteomes" id="UP000231994">
    <property type="component" value="Chromosome"/>
</dbReference>
<name>A0ABC8CMH8_CORST</name>
<sequence>MRNLLEATIADVREAAQNDSALLVSPTHVLAAAQAPHVATVAGYPTGRHHSLIKASEARLAVQSGAAEVWVAVDALLGDATALLTDLITVREACPQPVALGLIVPSSEHAAAAARAAAQAGFDKLIYATQEHLAEAETQIAREPAGVLPALVWPTAQPALVWPTA</sequence>
<dbReference type="EMBL" id="CP024932">
    <property type="protein sequence ID" value="ATZ09286.1"/>
    <property type="molecule type" value="Genomic_DNA"/>
</dbReference>
<dbReference type="AlphaFoldDB" id="A0ABC8CMH8"/>
<accession>A0ABC8CMH8</accession>
<evidence type="ECO:0000313" key="2">
    <source>
        <dbReference type="Proteomes" id="UP000231994"/>
    </source>
</evidence>
<evidence type="ECO:0000313" key="1">
    <source>
        <dbReference type="EMBL" id="ATZ09286.1"/>
    </source>
</evidence>
<organism evidence="1 2">
    <name type="scientific">Corynebacterium striatum</name>
    <dbReference type="NCBI Taxonomy" id="43770"/>
    <lineage>
        <taxon>Bacteria</taxon>
        <taxon>Bacillati</taxon>
        <taxon>Actinomycetota</taxon>
        <taxon>Actinomycetes</taxon>
        <taxon>Mycobacteriales</taxon>
        <taxon>Corynebacteriaceae</taxon>
        <taxon>Corynebacterium</taxon>
    </lineage>
</organism>